<evidence type="ECO:0000259" key="1">
    <source>
        <dbReference type="PROSITE" id="PS50943"/>
    </source>
</evidence>
<dbReference type="AlphaFoldDB" id="A0AAW9R5Z0"/>
<dbReference type="InterPro" id="IPR010982">
    <property type="entry name" value="Lambda_DNA-bd_dom_sf"/>
</dbReference>
<accession>A0AAW9R5Z0</accession>
<dbReference type="InterPro" id="IPR032758">
    <property type="entry name" value="MqsA/HigA-2"/>
</dbReference>
<dbReference type="Pfam" id="PF15731">
    <property type="entry name" value="MqsA_antitoxin"/>
    <property type="match status" value="1"/>
</dbReference>
<dbReference type="CDD" id="cd00093">
    <property type="entry name" value="HTH_XRE"/>
    <property type="match status" value="1"/>
</dbReference>
<dbReference type="SMART" id="SM00530">
    <property type="entry name" value="HTH_XRE"/>
    <property type="match status" value="1"/>
</dbReference>
<keyword evidence="3" id="KW-1185">Reference proteome</keyword>
<feature type="domain" description="HTH cro/C1-type" evidence="1">
    <location>
        <begin position="77"/>
        <end position="116"/>
    </location>
</feature>
<proteinExistence type="predicted"/>
<dbReference type="Gene3D" id="1.10.260.40">
    <property type="entry name" value="lambda repressor-like DNA-binding domains"/>
    <property type="match status" value="1"/>
</dbReference>
<name>A0AAW9R5Z0_9GAMM</name>
<dbReference type="Proteomes" id="UP001364472">
    <property type="component" value="Unassembled WGS sequence"/>
</dbReference>
<dbReference type="InterPro" id="IPR022452">
    <property type="entry name" value="MqsA"/>
</dbReference>
<dbReference type="InterPro" id="IPR001387">
    <property type="entry name" value="Cro/C1-type_HTH"/>
</dbReference>
<organism evidence="2 3">
    <name type="scientific">Denitratimonas tolerans</name>
    <dbReference type="NCBI Taxonomy" id="1338420"/>
    <lineage>
        <taxon>Bacteria</taxon>
        <taxon>Pseudomonadati</taxon>
        <taxon>Pseudomonadota</taxon>
        <taxon>Gammaproteobacteria</taxon>
        <taxon>Lysobacterales</taxon>
        <taxon>Lysobacteraceae</taxon>
        <taxon>Denitratimonas</taxon>
    </lineage>
</organism>
<dbReference type="GO" id="GO:0003677">
    <property type="term" value="F:DNA binding"/>
    <property type="evidence" value="ECO:0007669"/>
    <property type="project" value="InterPro"/>
</dbReference>
<protein>
    <submittedName>
        <fullName evidence="2">Type II toxin-antitoxin system MqsA family antitoxin</fullName>
    </submittedName>
</protein>
<sequence length="182" mass="20119">MTNLKTCNECGEGRLHPSTWEADFRHYDGTIHVTGLQCHRCDGCGADPVFPDQIAFNEKRIADAKRKETGRLVGREVRVLREQLGLTQQRAAELFGGGANAFSKYERGEVMQSIAMDRLMKAAAFVPGVLEFLQMEVDFHAKGVTGGVETYCVSSSITLPETRSRPQLRVVQKAEWSAAEAA</sequence>
<reference evidence="2 3" key="1">
    <citation type="journal article" date="2016" name="Antonie Van Leeuwenhoek">
        <title>Denitratimonas tolerans gen. nov., sp. nov., a denitrifying bacterium isolated from a bioreactor for tannery wastewater treatment.</title>
        <authorList>
            <person name="Han S.I."/>
            <person name="Kim J.O."/>
            <person name="Lee Y.R."/>
            <person name="Ekpeghere K.I."/>
            <person name="Koh S.C."/>
            <person name="Whang K.S."/>
        </authorList>
    </citation>
    <scope>NUCLEOTIDE SEQUENCE [LARGE SCALE GENOMIC DNA]</scope>
    <source>
        <strain evidence="2 3">KACC 17565</strain>
    </source>
</reference>
<dbReference type="NCBIfam" id="TIGR03830">
    <property type="entry name" value="CxxCG_CxxCG_HTH"/>
    <property type="match status" value="1"/>
</dbReference>
<gene>
    <name evidence="2" type="ORF">WB794_07850</name>
</gene>
<evidence type="ECO:0000313" key="3">
    <source>
        <dbReference type="Proteomes" id="UP001364472"/>
    </source>
</evidence>
<comment type="caution">
    <text evidence="2">The sequence shown here is derived from an EMBL/GenBank/DDBJ whole genome shotgun (WGS) entry which is preliminary data.</text>
</comment>
<dbReference type="EMBL" id="JBBDHC010000009">
    <property type="protein sequence ID" value="MEJ1249583.1"/>
    <property type="molecule type" value="Genomic_DNA"/>
</dbReference>
<evidence type="ECO:0000313" key="2">
    <source>
        <dbReference type="EMBL" id="MEJ1249583.1"/>
    </source>
</evidence>
<dbReference type="SUPFAM" id="SSF47413">
    <property type="entry name" value="lambda repressor-like DNA-binding domains"/>
    <property type="match status" value="1"/>
</dbReference>
<dbReference type="RefSeq" id="WP_337335300.1">
    <property type="nucleotide sequence ID" value="NZ_JBBDHC010000009.1"/>
</dbReference>
<dbReference type="PROSITE" id="PS50943">
    <property type="entry name" value="HTH_CROC1"/>
    <property type="match status" value="1"/>
</dbReference>